<sequence>MQLSPSVPVSLDANETPIAHDAMSLNPHGPATAESLQNRIQGWVEGLSAAITALEQVAPLLVRDSQANSVQLHCSVNQPNLSPRRKKVQNKRGRSSPELELSARIGKLCSGIKSLEFNSDSTNLDSHSPYPRSNLKLTKHHRINTRKDSNENQPENLAVNTPSLTFSQKNHQHFENLSLDMDFIEWLKAKAKSLRLGPQECFDLIRLNFSKLTSGMDQVNRLLGEASYTSLDQRALFGELKDCLLEAVACLDWITNKFNSSELTMLFPSWTFLQMKLLQAQRYIQLVEDMYCLVSNYPPVEPTQVLALLEEKTRLYEENLVAKSQAWHISGFPPCTDLLEEVNSYLLRTTCECAERSLIPLEEISCNVALSGEILENWLTSFQAGSKCLALTGINHNPLINSLYQLEIQLLIATCKESEARLAYAHLRKERRDWEVWLTTRLDILASQINKLHCWPRPRHHCVVTGELLDFDSPEAQLCYALVDLVLRICHAFTSFAQESRTNVPTLRRGFSVSPKPTAYLLFTQILGLVAATLPFSFSRPLECRIKVISAMFNANATLDSFRKVWPCP</sequence>
<evidence type="ECO:0000313" key="1">
    <source>
        <dbReference type="EMBL" id="KAJ9082109.1"/>
    </source>
</evidence>
<evidence type="ECO:0000313" key="2">
    <source>
        <dbReference type="Proteomes" id="UP001165960"/>
    </source>
</evidence>
<accession>A0ACC2U5N5</accession>
<dbReference type="Proteomes" id="UP001165960">
    <property type="component" value="Unassembled WGS sequence"/>
</dbReference>
<dbReference type="EMBL" id="QTSX02001442">
    <property type="protein sequence ID" value="KAJ9082109.1"/>
    <property type="molecule type" value="Genomic_DNA"/>
</dbReference>
<gene>
    <name evidence="1" type="ORF">DSO57_1007442</name>
</gene>
<name>A0ACC2U5N5_9FUNG</name>
<proteinExistence type="predicted"/>
<organism evidence="1 2">
    <name type="scientific">Entomophthora muscae</name>
    <dbReference type="NCBI Taxonomy" id="34485"/>
    <lineage>
        <taxon>Eukaryota</taxon>
        <taxon>Fungi</taxon>
        <taxon>Fungi incertae sedis</taxon>
        <taxon>Zoopagomycota</taxon>
        <taxon>Entomophthoromycotina</taxon>
        <taxon>Entomophthoromycetes</taxon>
        <taxon>Entomophthorales</taxon>
        <taxon>Entomophthoraceae</taxon>
        <taxon>Entomophthora</taxon>
    </lineage>
</organism>
<comment type="caution">
    <text evidence="1">The sequence shown here is derived from an EMBL/GenBank/DDBJ whole genome shotgun (WGS) entry which is preliminary data.</text>
</comment>
<keyword evidence="2" id="KW-1185">Reference proteome</keyword>
<protein>
    <submittedName>
        <fullName evidence="1">Uncharacterized protein</fullName>
    </submittedName>
</protein>
<reference evidence="1" key="1">
    <citation type="submission" date="2022-04" db="EMBL/GenBank/DDBJ databases">
        <title>Genome of the entomopathogenic fungus Entomophthora muscae.</title>
        <authorList>
            <person name="Elya C."/>
            <person name="Lovett B.R."/>
            <person name="Lee E."/>
            <person name="Macias A.M."/>
            <person name="Hajek A.E."/>
            <person name="De Bivort B.L."/>
            <person name="Kasson M.T."/>
            <person name="De Fine Licht H.H."/>
            <person name="Stajich J.E."/>
        </authorList>
    </citation>
    <scope>NUCLEOTIDE SEQUENCE</scope>
    <source>
        <strain evidence="1">Berkeley</strain>
    </source>
</reference>